<protein>
    <submittedName>
        <fullName evidence="1">Uncharacterized protein</fullName>
    </submittedName>
</protein>
<evidence type="ECO:0000313" key="1">
    <source>
        <dbReference type="EMBL" id="MQL72833.1"/>
    </source>
</evidence>
<dbReference type="Proteomes" id="UP000652761">
    <property type="component" value="Unassembled WGS sequence"/>
</dbReference>
<organism evidence="1 2">
    <name type="scientific">Colocasia esculenta</name>
    <name type="common">Wild taro</name>
    <name type="synonym">Arum esculentum</name>
    <dbReference type="NCBI Taxonomy" id="4460"/>
    <lineage>
        <taxon>Eukaryota</taxon>
        <taxon>Viridiplantae</taxon>
        <taxon>Streptophyta</taxon>
        <taxon>Embryophyta</taxon>
        <taxon>Tracheophyta</taxon>
        <taxon>Spermatophyta</taxon>
        <taxon>Magnoliopsida</taxon>
        <taxon>Liliopsida</taxon>
        <taxon>Araceae</taxon>
        <taxon>Aroideae</taxon>
        <taxon>Colocasieae</taxon>
        <taxon>Colocasia</taxon>
    </lineage>
</organism>
<accession>A0A843TTT3</accession>
<keyword evidence="2" id="KW-1185">Reference proteome</keyword>
<dbReference type="EMBL" id="NMUH01000144">
    <property type="protein sequence ID" value="MQL72833.1"/>
    <property type="molecule type" value="Genomic_DNA"/>
</dbReference>
<feature type="non-terminal residue" evidence="1">
    <location>
        <position position="1"/>
    </location>
</feature>
<name>A0A843TTT3_COLES</name>
<gene>
    <name evidence="1" type="ORF">Taro_005173</name>
</gene>
<proteinExistence type="predicted"/>
<evidence type="ECO:0000313" key="2">
    <source>
        <dbReference type="Proteomes" id="UP000652761"/>
    </source>
</evidence>
<reference evidence="1" key="1">
    <citation type="submission" date="2017-07" db="EMBL/GenBank/DDBJ databases">
        <title>Taro Niue Genome Assembly and Annotation.</title>
        <authorList>
            <person name="Atibalentja N."/>
            <person name="Keating K."/>
            <person name="Fields C.J."/>
        </authorList>
    </citation>
    <scope>NUCLEOTIDE SEQUENCE</scope>
    <source>
        <strain evidence="1">Niue_2</strain>
        <tissue evidence="1">Leaf</tissue>
    </source>
</reference>
<sequence length="157" mass="17413">VEIGLKKHKGSKNREESSLCRQKDFWKALGGSLVVGWPIRRVFIPKMSKSTIGGRGHMIQGRSTKSLECHVSRRDFKPQSFWSVSTCHGVCRHTVPDWKNSFSGKGLRIKEDCLSARSKASPSGVAALEVDLERLKSVEETASQTRRASTGLDSSLQ</sequence>
<comment type="caution">
    <text evidence="1">The sequence shown here is derived from an EMBL/GenBank/DDBJ whole genome shotgun (WGS) entry which is preliminary data.</text>
</comment>
<dbReference type="AlphaFoldDB" id="A0A843TTT3"/>
<feature type="non-terminal residue" evidence="1">
    <location>
        <position position="157"/>
    </location>
</feature>